<dbReference type="Pfam" id="PF04879">
    <property type="entry name" value="Molybdop_Fe4S4"/>
    <property type="match status" value="1"/>
</dbReference>
<evidence type="ECO:0000256" key="9">
    <source>
        <dbReference type="ARBA" id="ARBA00023014"/>
    </source>
</evidence>
<dbReference type="GO" id="GO:0043546">
    <property type="term" value="F:molybdopterin cofactor binding"/>
    <property type="evidence" value="ECO:0007669"/>
    <property type="project" value="InterPro"/>
</dbReference>
<keyword evidence="6" id="KW-0479">Metal-binding</keyword>
<comment type="cofactor">
    <cofactor evidence="2">
        <name>[4Fe-4S] cluster</name>
        <dbReference type="ChEBI" id="CHEBI:49883"/>
    </cofactor>
</comment>
<dbReference type="Pfam" id="PF01568">
    <property type="entry name" value="Molydop_binding"/>
    <property type="match status" value="1"/>
</dbReference>
<evidence type="ECO:0000256" key="1">
    <source>
        <dbReference type="ARBA" id="ARBA00001942"/>
    </source>
</evidence>
<dbReference type="GO" id="GO:0022904">
    <property type="term" value="P:respiratory electron transport chain"/>
    <property type="evidence" value="ECO:0007669"/>
    <property type="project" value="TreeGrafter"/>
</dbReference>
<proteinExistence type="inferred from homology"/>
<reference evidence="11 12" key="1">
    <citation type="submission" date="2015-06" db="EMBL/GenBank/DDBJ databases">
        <title>New insights into the roles of widespread benthic archaea in carbon and nitrogen cycling.</title>
        <authorList>
            <person name="Lazar C.S."/>
            <person name="Baker B.J."/>
            <person name="Seitz K.W."/>
            <person name="Hyde A.S."/>
            <person name="Dick G.J."/>
            <person name="Hinrichs K.-U."/>
            <person name="Teske A.P."/>
        </authorList>
    </citation>
    <scope>NUCLEOTIDE SEQUENCE [LARGE SCALE GENOMIC DNA]</scope>
    <source>
        <strain evidence="11">DG-45</strain>
    </source>
</reference>
<dbReference type="SMART" id="SM00926">
    <property type="entry name" value="Molybdop_Fe4S4"/>
    <property type="match status" value="1"/>
</dbReference>
<evidence type="ECO:0000256" key="5">
    <source>
        <dbReference type="ARBA" id="ARBA00022505"/>
    </source>
</evidence>
<keyword evidence="4" id="KW-0004">4Fe-4S</keyword>
<dbReference type="Gene3D" id="3.40.50.740">
    <property type="match status" value="1"/>
</dbReference>
<dbReference type="PROSITE" id="PS51669">
    <property type="entry name" value="4FE4S_MOW_BIS_MGD"/>
    <property type="match status" value="1"/>
</dbReference>
<evidence type="ECO:0000256" key="3">
    <source>
        <dbReference type="ARBA" id="ARBA00010312"/>
    </source>
</evidence>
<dbReference type="PATRIC" id="fig|1685127.3.peg.143"/>
<dbReference type="InterPro" id="IPR027467">
    <property type="entry name" value="MopterinOxRdtase_cofactor_BS"/>
</dbReference>
<dbReference type="GO" id="GO:0046872">
    <property type="term" value="F:metal ion binding"/>
    <property type="evidence" value="ECO:0007669"/>
    <property type="project" value="UniProtKB-KW"/>
</dbReference>
<dbReference type="InterPro" id="IPR006657">
    <property type="entry name" value="MoPterin_dinucl-bd_dom"/>
</dbReference>
<dbReference type="FunFam" id="2.40.40.20:FF:000005">
    <property type="entry name" value="Periplasmic nitrate reductase"/>
    <property type="match status" value="1"/>
</dbReference>
<evidence type="ECO:0000313" key="12">
    <source>
        <dbReference type="Proteomes" id="UP000037210"/>
    </source>
</evidence>
<dbReference type="CDD" id="cd02790">
    <property type="entry name" value="MopB_CT_Formate-Dh_H"/>
    <property type="match status" value="1"/>
</dbReference>
<keyword evidence="5" id="KW-0500">Molybdenum</keyword>
<evidence type="ECO:0000259" key="10">
    <source>
        <dbReference type="PROSITE" id="PS51669"/>
    </source>
</evidence>
<dbReference type="SUPFAM" id="SSF50692">
    <property type="entry name" value="ADC-like"/>
    <property type="match status" value="1"/>
</dbReference>
<dbReference type="GO" id="GO:0008863">
    <property type="term" value="F:formate dehydrogenase (NAD+) activity"/>
    <property type="evidence" value="ECO:0007669"/>
    <property type="project" value="InterPro"/>
</dbReference>
<organism evidence="11 12">
    <name type="scientific">miscellaneous Crenarchaeota group-15 archaeon DG-45</name>
    <dbReference type="NCBI Taxonomy" id="1685127"/>
    <lineage>
        <taxon>Archaea</taxon>
        <taxon>Candidatus Bathyarchaeota</taxon>
        <taxon>MCG-15</taxon>
    </lineage>
</organism>
<accession>A0A0M0BSR6</accession>
<dbReference type="CDD" id="cd02753">
    <property type="entry name" value="MopB_Formate-Dh-H"/>
    <property type="match status" value="1"/>
</dbReference>
<protein>
    <submittedName>
        <fullName evidence="11">Formate dehydrogenase</fullName>
    </submittedName>
</protein>
<keyword evidence="7" id="KW-0560">Oxidoreductase</keyword>
<dbReference type="InterPro" id="IPR006655">
    <property type="entry name" value="Mopterin_OxRdtase_prok_CS"/>
</dbReference>
<dbReference type="Proteomes" id="UP000037210">
    <property type="component" value="Unassembled WGS sequence"/>
</dbReference>
<dbReference type="Gene3D" id="2.40.40.20">
    <property type="match status" value="1"/>
</dbReference>
<dbReference type="NCBIfam" id="TIGR01591">
    <property type="entry name" value="Fdh-alpha"/>
    <property type="match status" value="1"/>
</dbReference>
<evidence type="ECO:0000313" key="11">
    <source>
        <dbReference type="EMBL" id="KON31415.1"/>
    </source>
</evidence>
<dbReference type="FunFam" id="3.40.228.10:FF:000002">
    <property type="entry name" value="Formate dehydrogenase subunit alpha"/>
    <property type="match status" value="1"/>
</dbReference>
<comment type="caution">
    <text evidence="11">The sequence shown here is derived from an EMBL/GenBank/DDBJ whole genome shotgun (WGS) entry which is preliminary data.</text>
</comment>
<dbReference type="InterPro" id="IPR041924">
    <property type="entry name" value="Formate_Dh-H_N"/>
</dbReference>
<dbReference type="PANTHER" id="PTHR43105">
    <property type="entry name" value="RESPIRATORY NITRATE REDUCTASE"/>
    <property type="match status" value="1"/>
</dbReference>
<name>A0A0M0BSR6_9ARCH</name>
<dbReference type="GO" id="GO:0016020">
    <property type="term" value="C:membrane"/>
    <property type="evidence" value="ECO:0007669"/>
    <property type="project" value="TreeGrafter"/>
</dbReference>
<gene>
    <name evidence="11" type="ORF">AC482_00835</name>
</gene>
<evidence type="ECO:0000256" key="4">
    <source>
        <dbReference type="ARBA" id="ARBA00022485"/>
    </source>
</evidence>
<dbReference type="PANTHER" id="PTHR43105:SF14">
    <property type="entry name" value="FORMATE DEHYDROGENASE H"/>
    <property type="match status" value="1"/>
</dbReference>
<evidence type="ECO:0000256" key="6">
    <source>
        <dbReference type="ARBA" id="ARBA00022723"/>
    </source>
</evidence>
<dbReference type="EMBL" id="LFWZ01000005">
    <property type="protein sequence ID" value="KON31415.1"/>
    <property type="molecule type" value="Genomic_DNA"/>
</dbReference>
<feature type="domain" description="4Fe-4S Mo/W bis-MGD-type" evidence="10">
    <location>
        <begin position="3"/>
        <end position="59"/>
    </location>
</feature>
<keyword evidence="8" id="KW-0408">Iron</keyword>
<dbReference type="InterPro" id="IPR009010">
    <property type="entry name" value="Asp_de-COase-like_dom_sf"/>
</dbReference>
<dbReference type="InterPro" id="IPR041925">
    <property type="entry name" value="CT_Formate-Dh_H"/>
</dbReference>
<dbReference type="AlphaFoldDB" id="A0A0M0BSR6"/>
<dbReference type="PROSITE" id="PS00551">
    <property type="entry name" value="MOLYBDOPTERIN_PROK_1"/>
    <property type="match status" value="1"/>
</dbReference>
<comment type="similarity">
    <text evidence="3">Belongs to the prokaryotic molybdopterin-containing oxidoreductase family.</text>
</comment>
<comment type="cofactor">
    <cofactor evidence="1">
        <name>Mo-bis(molybdopterin guanine dinucleotide)</name>
        <dbReference type="ChEBI" id="CHEBI:60539"/>
    </cofactor>
</comment>
<dbReference type="GO" id="GO:0051539">
    <property type="term" value="F:4 iron, 4 sulfur cluster binding"/>
    <property type="evidence" value="ECO:0007669"/>
    <property type="project" value="UniProtKB-KW"/>
</dbReference>
<evidence type="ECO:0000256" key="7">
    <source>
        <dbReference type="ARBA" id="ARBA00023002"/>
    </source>
</evidence>
<dbReference type="InterPro" id="IPR006478">
    <property type="entry name" value="Formate_DH_asu"/>
</dbReference>
<dbReference type="Gene3D" id="2.20.25.90">
    <property type="entry name" value="ADC-like domains"/>
    <property type="match status" value="1"/>
</dbReference>
<sequence>MRYENVPTVCPYCGSGCGIYLQVLDGEPIGVLPRRSNSVNQGKLCVKGWSAHEFVTSDDRLTRPLIRRDGALVEASWDEALGLVAEKLELYRREHGPDSIGVLSSAKCTNEENFLMMKLARAVLGTNNVDHCARLCHASTVVGLSRAFGSGAMTNSIEELEDADCILVTGSNTTEQHPLVARYIMRAREKGARLIVVDPRSIPLARFADHHLRQRPGTDVAWINGFMNIILSEGLEDRAFIGERTEGFDELAGTVTRYTPERVEEITGIPREDLVAAARTYAKADRASIVYSMGITQHTTGVDNVISCANLAMLTGNIGRPGTGVNPLRGQVNVQGACDMGALPNVYSGYQGVADPEARRRFEEAWGVELPAEPGLTVVEMIDGAAGGGIKAMYIMGENPMLSDPDIGHVEEGLRGLEFLVVQDIFLTETARLADVVLPAAPYAEKDGTFTGTDRRIQRIWKAIDPVGESRPDWRIICELAGRMGAEGFDYPSPAEVMDEIASLTSIYGGVAYGRLESAGLQWPCPYREHPGTPYLHEGRFTRGRGRFFGVEHRGPAELPDEDYPFTLTTGRIMFHFHTGTMTRRTALLNREVPTGYVEINPGDARALDIADGERVSVRSRRGAIEIKAMVTGRVPGGVIFIPFHFAECAANVLTNTALDPEAKIPELKACAARVEKIGAP</sequence>
<evidence type="ECO:0000256" key="8">
    <source>
        <dbReference type="ARBA" id="ARBA00023004"/>
    </source>
</evidence>
<evidence type="ECO:0000256" key="2">
    <source>
        <dbReference type="ARBA" id="ARBA00001966"/>
    </source>
</evidence>
<dbReference type="Gene3D" id="3.40.228.10">
    <property type="entry name" value="Dimethylsulfoxide Reductase, domain 2"/>
    <property type="match status" value="1"/>
</dbReference>
<dbReference type="GO" id="GO:0003954">
    <property type="term" value="F:NADH dehydrogenase activity"/>
    <property type="evidence" value="ECO:0007669"/>
    <property type="project" value="TreeGrafter"/>
</dbReference>
<dbReference type="InterPro" id="IPR006963">
    <property type="entry name" value="Mopterin_OxRdtase_4Fe-4S_dom"/>
</dbReference>
<keyword evidence="9" id="KW-0411">Iron-sulfur</keyword>
<dbReference type="InterPro" id="IPR050123">
    <property type="entry name" value="Prok_molybdopt-oxidoreductase"/>
</dbReference>
<dbReference type="InterPro" id="IPR006656">
    <property type="entry name" value="Mopterin_OxRdtase"/>
</dbReference>
<dbReference type="SUPFAM" id="SSF53706">
    <property type="entry name" value="Formate dehydrogenase/DMSO reductase, domains 1-3"/>
    <property type="match status" value="1"/>
</dbReference>
<dbReference type="PROSITE" id="PS00932">
    <property type="entry name" value="MOLYBDOPTERIN_PROK_3"/>
    <property type="match status" value="1"/>
</dbReference>
<dbReference type="Pfam" id="PF00384">
    <property type="entry name" value="Molybdopterin"/>
    <property type="match status" value="1"/>
</dbReference>
<dbReference type="GO" id="GO:0015942">
    <property type="term" value="P:formate metabolic process"/>
    <property type="evidence" value="ECO:0007669"/>
    <property type="project" value="InterPro"/>
</dbReference>